<dbReference type="EMBL" id="CP001359">
    <property type="protein sequence ID" value="ACL67310.1"/>
    <property type="molecule type" value="Genomic_DNA"/>
</dbReference>
<gene>
    <name evidence="1" type="ordered locus">A2cp1_3989</name>
</gene>
<name>B8J8M4_ANAD2</name>
<dbReference type="RefSeq" id="WP_015935037.1">
    <property type="nucleotide sequence ID" value="NC_011891.1"/>
</dbReference>
<reference evidence="1" key="1">
    <citation type="submission" date="2009-01" db="EMBL/GenBank/DDBJ databases">
        <title>Complete sequence of Anaeromyxobacter dehalogenans 2CP-1.</title>
        <authorList>
            <consortium name="US DOE Joint Genome Institute"/>
            <person name="Lucas S."/>
            <person name="Copeland A."/>
            <person name="Lapidus A."/>
            <person name="Glavina del Rio T."/>
            <person name="Dalin E."/>
            <person name="Tice H."/>
            <person name="Bruce D."/>
            <person name="Goodwin L."/>
            <person name="Pitluck S."/>
            <person name="Saunders E."/>
            <person name="Brettin T."/>
            <person name="Detter J.C."/>
            <person name="Han C."/>
            <person name="Larimer F."/>
            <person name="Land M."/>
            <person name="Hauser L."/>
            <person name="Kyrpides N."/>
            <person name="Ovchinnikova G."/>
            <person name="Beliaev A.S."/>
            <person name="Richardson P."/>
        </authorList>
    </citation>
    <scope>NUCLEOTIDE SEQUENCE</scope>
    <source>
        <strain evidence="1">2CP-1</strain>
    </source>
</reference>
<protein>
    <submittedName>
        <fullName evidence="1">Uncharacterized protein</fullName>
    </submittedName>
</protein>
<accession>B8J8M4</accession>
<evidence type="ECO:0000313" key="1">
    <source>
        <dbReference type="EMBL" id="ACL67310.1"/>
    </source>
</evidence>
<organism evidence="1 2">
    <name type="scientific">Anaeromyxobacter dehalogenans (strain ATCC BAA-258 / DSM 21875 / 2CP-1)</name>
    <dbReference type="NCBI Taxonomy" id="455488"/>
    <lineage>
        <taxon>Bacteria</taxon>
        <taxon>Pseudomonadati</taxon>
        <taxon>Myxococcota</taxon>
        <taxon>Myxococcia</taxon>
        <taxon>Myxococcales</taxon>
        <taxon>Cystobacterineae</taxon>
        <taxon>Anaeromyxobacteraceae</taxon>
        <taxon>Anaeromyxobacter</taxon>
    </lineage>
</organism>
<dbReference type="KEGG" id="acp:A2cp1_3989"/>
<evidence type="ECO:0000313" key="2">
    <source>
        <dbReference type="Proteomes" id="UP000007089"/>
    </source>
</evidence>
<proteinExistence type="predicted"/>
<keyword evidence="2" id="KW-1185">Reference proteome</keyword>
<dbReference type="AlphaFoldDB" id="B8J8M4"/>
<sequence length="263" mass="28220">MSRRRGKGDDATPGIAPVYEGPEVLSALLERAGSKNRAEDVVTMFTQAQAAGEPRSAVIPGIFQDEPRFESPEAARRLYSNLFGLWARLAAGLGALDDAPEVVPEPAAPPELPERGAADGEVLEPELVEAVWKNLAAAAPRELQRRRDRFQNAQPDLAAWLDAAPLPDAAAVAAQDLAFEAWAMFDQAFGERLGAVEYHQLRAVEKEPPPLESVQPALAAYVAEQLDVLADEDAGLTEEIRAQIERAVAAAVAGLTESVREPS</sequence>
<dbReference type="HOGENOM" id="CLU_1056206_0_0_7"/>
<dbReference type="Proteomes" id="UP000007089">
    <property type="component" value="Chromosome"/>
</dbReference>